<feature type="region of interest" description="Disordered" evidence="5">
    <location>
        <begin position="163"/>
        <end position="193"/>
    </location>
</feature>
<feature type="transmembrane region" description="Helical" evidence="6">
    <location>
        <begin position="714"/>
        <end position="733"/>
    </location>
</feature>
<feature type="compositionally biased region" description="Basic and acidic residues" evidence="5">
    <location>
        <begin position="242"/>
        <end position="252"/>
    </location>
</feature>
<feature type="compositionally biased region" description="Basic residues" evidence="5">
    <location>
        <begin position="751"/>
        <end position="763"/>
    </location>
</feature>
<keyword evidence="7" id="KW-0732">Signal</keyword>
<feature type="transmembrane region" description="Helical" evidence="6">
    <location>
        <begin position="402"/>
        <end position="421"/>
    </location>
</feature>
<comment type="caution">
    <text evidence="8">The sequence shown here is derived from an EMBL/GenBank/DDBJ whole genome shotgun (WGS) entry which is preliminary data.</text>
</comment>
<evidence type="ECO:0000256" key="2">
    <source>
        <dbReference type="ARBA" id="ARBA00022692"/>
    </source>
</evidence>
<feature type="compositionally biased region" description="Basic and acidic residues" evidence="5">
    <location>
        <begin position="764"/>
        <end position="774"/>
    </location>
</feature>
<gene>
    <name evidence="8" type="ORF">F2Q68_00046075</name>
</gene>
<feature type="transmembrane region" description="Helical" evidence="6">
    <location>
        <begin position="309"/>
        <end position="331"/>
    </location>
</feature>
<evidence type="ECO:0000256" key="4">
    <source>
        <dbReference type="ARBA" id="ARBA00023136"/>
    </source>
</evidence>
<dbReference type="Pfam" id="PF02535">
    <property type="entry name" value="Zip"/>
    <property type="match status" value="3"/>
</dbReference>
<feature type="region of interest" description="Disordered" evidence="5">
    <location>
        <begin position="372"/>
        <end position="401"/>
    </location>
</feature>
<dbReference type="PANTHER" id="PTHR16950">
    <property type="entry name" value="ZINC TRANSPORTER SLC39A7 HISTIDINE-RICH MEMBRANE PROTEIN KE4"/>
    <property type="match status" value="1"/>
</dbReference>
<feature type="region of interest" description="Disordered" evidence="5">
    <location>
        <begin position="33"/>
        <end position="58"/>
    </location>
</feature>
<evidence type="ECO:0000256" key="5">
    <source>
        <dbReference type="SAM" id="MobiDB-lite"/>
    </source>
</evidence>
<feature type="transmembrane region" description="Helical" evidence="6">
    <location>
        <begin position="194"/>
        <end position="213"/>
    </location>
</feature>
<name>A0A8S9LHS3_BRACR</name>
<feature type="chain" id="PRO_5035861505" description="IAA-alanine resistance protein 1" evidence="7">
    <location>
        <begin position="29"/>
        <end position="975"/>
    </location>
</feature>
<feature type="compositionally biased region" description="Basic and acidic residues" evidence="5">
    <location>
        <begin position="688"/>
        <end position="697"/>
    </location>
</feature>
<dbReference type="EMBL" id="QGKW02000276">
    <property type="protein sequence ID" value="KAF2605982.1"/>
    <property type="molecule type" value="Genomic_DNA"/>
</dbReference>
<feature type="region of interest" description="Disordered" evidence="5">
    <location>
        <begin position="224"/>
        <end position="276"/>
    </location>
</feature>
<feature type="compositionally biased region" description="Basic residues" evidence="5">
    <location>
        <begin position="166"/>
        <end position="182"/>
    </location>
</feature>
<feature type="transmembrane region" description="Helical" evidence="6">
    <location>
        <begin position="924"/>
        <end position="942"/>
    </location>
</feature>
<feature type="compositionally biased region" description="Basic and acidic residues" evidence="5">
    <location>
        <begin position="451"/>
        <end position="461"/>
    </location>
</feature>
<evidence type="ECO:0000256" key="3">
    <source>
        <dbReference type="ARBA" id="ARBA00022989"/>
    </source>
</evidence>
<accession>A0A8S9LHS3</accession>
<feature type="transmembrane region" description="Helical" evidence="6">
    <location>
        <begin position="99"/>
        <end position="123"/>
    </location>
</feature>
<feature type="transmembrane region" description="Helical" evidence="6">
    <location>
        <begin position="954"/>
        <end position="974"/>
    </location>
</feature>
<dbReference type="GO" id="GO:0016020">
    <property type="term" value="C:membrane"/>
    <property type="evidence" value="ECO:0007669"/>
    <property type="project" value="UniProtKB-SubCell"/>
</dbReference>
<dbReference type="AlphaFoldDB" id="A0A8S9LHS3"/>
<feature type="transmembrane region" description="Helical" evidence="6">
    <location>
        <begin position="135"/>
        <end position="154"/>
    </location>
</feature>
<evidence type="ECO:0000313" key="8">
    <source>
        <dbReference type="EMBL" id="KAF2605982.1"/>
    </source>
</evidence>
<feature type="region of interest" description="Disordered" evidence="5">
    <location>
        <begin position="682"/>
        <end position="712"/>
    </location>
</feature>
<feature type="compositionally biased region" description="Basic residues" evidence="5">
    <location>
        <begin position="231"/>
        <end position="241"/>
    </location>
</feature>
<organism evidence="8 9">
    <name type="scientific">Brassica cretica</name>
    <name type="common">Mustard</name>
    <dbReference type="NCBI Taxonomy" id="69181"/>
    <lineage>
        <taxon>Eukaryota</taxon>
        <taxon>Viridiplantae</taxon>
        <taxon>Streptophyta</taxon>
        <taxon>Embryophyta</taxon>
        <taxon>Tracheophyta</taxon>
        <taxon>Spermatophyta</taxon>
        <taxon>Magnoliopsida</taxon>
        <taxon>eudicotyledons</taxon>
        <taxon>Gunneridae</taxon>
        <taxon>Pentapetalae</taxon>
        <taxon>rosids</taxon>
        <taxon>malvids</taxon>
        <taxon>Brassicales</taxon>
        <taxon>Brassicaceae</taxon>
        <taxon>Brassiceae</taxon>
        <taxon>Brassica</taxon>
    </lineage>
</organism>
<feature type="compositionally biased region" description="Basic residues" evidence="5">
    <location>
        <begin position="439"/>
        <end position="450"/>
    </location>
</feature>
<evidence type="ECO:0000256" key="7">
    <source>
        <dbReference type="SAM" id="SignalP"/>
    </source>
</evidence>
<feature type="signal peptide" evidence="7">
    <location>
        <begin position="1"/>
        <end position="28"/>
    </location>
</feature>
<dbReference type="InterPro" id="IPR003689">
    <property type="entry name" value="ZIP"/>
</dbReference>
<sequence>MKFSLRRLAVAFLVLVLFLDLCVETGLSHSTPARDDHVHHRGGGCSSHSHDHDHHENTVKMKLPEELAEEEDMRLCGFGPCLHHDHDQDHQSSSVLSGFALWVNALGCSLLVSLASLICLILLPVMFVQGKPAKWFVDSLALFGAGAMLGDAFLHQLPHAFGGGHSRSHDHHQSHHDHSHSHSHSDSPSHSHSIQDLSVGLSVLAGIVVFLLVEKLVRYVEENSSGSSTWGHHHHHHAGSKKLKDEDDHNNADKQCPSDAIDDSSEKVSTGSKDKSLRKVSTSTSMSIFPSAADLYLKPEVGLDVCYALWVNALGCSLLVSLASLICLILLPVMFVQGKPAKWFVDALALFGAGAMLGDAFLHQLPHAFGGGHSHSHDHHESHDHHDHSHSHSDSPSHSHSIQDLSVGLSVLAGIVVFLLVEKLVRYVEKNSSGSNAWGHHHHHHHAGSKKLKDEDDHNNADKQCPSDATENSSEKVFTGSKDKSLRKRKTSAIDGVNKSTSGTETISNGKLDEPEQVEKNSSLVFGYLNLFSDGVHNFTDGMALGSAFLLYGSVGGWSRTMFLLAHELPQEVLVWGNEPGQSSLIEGFTAGGFIYIAVAGVLAEMNNNSGKSTVKNTLWVNALGCSLLVSLASLICLILLPVMFVQGKPAKWFVDALALFGAGAMLGDAFLHQLPHAFGGGHSHSHDHHESHDHHDHSHSHSHSDSPSHSHSIQDLSVGLSVLAGIVVFLLVEKLVRYVEENSSGSNAWGHHHHHHHAGGSKKLKDEDDHNNADKQCPSDATENSSEKVSKDKSLRKRKTSAIDGVDKSNSGSETISNGKLDKPEQAEKNSSLVFGYLNLFSDGVHNFTDGMALGSAFLIYGSVGGWSRTMFLLAHELPQEIGDFGILVRSGFTVTKALFFNFLSALVLVWGDEPGQSSLIEGFTAGGFIYIAVAGVLAEMNNNSGKSTVKNGVCHLISLMLGMSVALVISLLE</sequence>
<feature type="compositionally biased region" description="Polar residues" evidence="5">
    <location>
        <begin position="467"/>
        <end position="476"/>
    </location>
</feature>
<feature type="transmembrane region" description="Helical" evidence="6">
    <location>
        <begin position="888"/>
        <end position="912"/>
    </location>
</feature>
<evidence type="ECO:0008006" key="10">
    <source>
        <dbReference type="Google" id="ProtNLM"/>
    </source>
</evidence>
<dbReference type="PANTHER" id="PTHR16950:SF16">
    <property type="entry name" value="ZINC TRANSPORTER ZIP13"/>
    <property type="match status" value="1"/>
</dbReference>
<feature type="compositionally biased region" description="Basic and acidic residues" evidence="5">
    <location>
        <begin position="48"/>
        <end position="58"/>
    </location>
</feature>
<feature type="compositionally biased region" description="Polar residues" evidence="5">
    <location>
        <begin position="809"/>
        <end position="819"/>
    </location>
</feature>
<dbReference type="GO" id="GO:0006882">
    <property type="term" value="P:intracellular zinc ion homeostasis"/>
    <property type="evidence" value="ECO:0007669"/>
    <property type="project" value="TreeGrafter"/>
</dbReference>
<feature type="region of interest" description="Disordered" evidence="5">
    <location>
        <begin position="745"/>
        <end position="824"/>
    </location>
</feature>
<feature type="region of interest" description="Disordered" evidence="5">
    <location>
        <begin position="433"/>
        <end position="512"/>
    </location>
</feature>
<protein>
    <recommendedName>
        <fullName evidence="10">IAA-alanine resistance protein 1</fullName>
    </recommendedName>
</protein>
<dbReference type="Proteomes" id="UP000712281">
    <property type="component" value="Unassembled WGS sequence"/>
</dbReference>
<evidence type="ECO:0000256" key="6">
    <source>
        <dbReference type="SAM" id="Phobius"/>
    </source>
</evidence>
<reference evidence="8" key="1">
    <citation type="submission" date="2019-12" db="EMBL/GenBank/DDBJ databases">
        <title>Genome sequencing and annotation of Brassica cretica.</title>
        <authorList>
            <person name="Studholme D.J."/>
            <person name="Sarris P.F."/>
        </authorList>
    </citation>
    <scope>NUCLEOTIDE SEQUENCE</scope>
    <source>
        <strain evidence="8">PFS-001/15</strain>
        <tissue evidence="8">Leaf</tissue>
    </source>
</reference>
<feature type="transmembrane region" description="Helical" evidence="6">
    <location>
        <begin position="585"/>
        <end position="604"/>
    </location>
</feature>
<feature type="transmembrane region" description="Helical" evidence="6">
    <location>
        <begin position="619"/>
        <end position="641"/>
    </location>
</feature>
<evidence type="ECO:0000313" key="9">
    <source>
        <dbReference type="Proteomes" id="UP000712281"/>
    </source>
</evidence>
<keyword evidence="2 6" id="KW-0812">Transmembrane</keyword>
<evidence type="ECO:0000256" key="1">
    <source>
        <dbReference type="ARBA" id="ARBA00004141"/>
    </source>
</evidence>
<feature type="compositionally biased region" description="Basic and acidic residues" evidence="5">
    <location>
        <begin position="378"/>
        <end position="397"/>
    </location>
</feature>
<proteinExistence type="predicted"/>
<feature type="compositionally biased region" description="Polar residues" evidence="5">
    <location>
        <begin position="498"/>
        <end position="509"/>
    </location>
</feature>
<keyword evidence="4 6" id="KW-0472">Membrane</keyword>
<keyword evidence="3 6" id="KW-1133">Transmembrane helix</keyword>
<comment type="subcellular location">
    <subcellularLocation>
        <location evidence="1">Membrane</location>
        <topology evidence="1">Multi-pass membrane protein</topology>
    </subcellularLocation>
</comment>
<dbReference type="GO" id="GO:0005385">
    <property type="term" value="F:zinc ion transmembrane transporter activity"/>
    <property type="evidence" value="ECO:0007669"/>
    <property type="project" value="TreeGrafter"/>
</dbReference>